<organism evidence="1 2">
    <name type="scientific">Dysgonomonas alginatilytica</name>
    <dbReference type="NCBI Taxonomy" id="1605892"/>
    <lineage>
        <taxon>Bacteria</taxon>
        <taxon>Pseudomonadati</taxon>
        <taxon>Bacteroidota</taxon>
        <taxon>Bacteroidia</taxon>
        <taxon>Bacteroidales</taxon>
        <taxon>Dysgonomonadaceae</taxon>
        <taxon>Dysgonomonas</taxon>
    </lineage>
</organism>
<reference evidence="1 2" key="1">
    <citation type="submission" date="2018-03" db="EMBL/GenBank/DDBJ databases">
        <title>Genomic Encyclopedia of Archaeal and Bacterial Type Strains, Phase II (KMG-II): from individual species to whole genera.</title>
        <authorList>
            <person name="Goeker M."/>
        </authorList>
    </citation>
    <scope>NUCLEOTIDE SEQUENCE [LARGE SCALE GENOMIC DNA]</scope>
    <source>
        <strain evidence="1 2">DSM 100214</strain>
    </source>
</reference>
<dbReference type="EMBL" id="QICL01000044">
    <property type="protein sequence ID" value="PXV58812.1"/>
    <property type="molecule type" value="Genomic_DNA"/>
</dbReference>
<dbReference type="AlphaFoldDB" id="A0A2V3PKK8"/>
<accession>A0A2V3PKK8</accession>
<sequence length="135" mass="16050">MNQKNNNFRHLVEHACSTLSLAYLAVKEKYKDCPLCLIQYKEKGNSLDYMEVSFDNQNASLTFIMNKEYICVSASIHFYDVKDETLFIIFLRVFAKYYTYRKKCWILKDGFYVKLNENEDSGTHFCFRKIINTSK</sequence>
<keyword evidence="2" id="KW-1185">Reference proteome</keyword>
<gene>
    <name evidence="1" type="ORF">CLV62_14424</name>
</gene>
<protein>
    <submittedName>
        <fullName evidence="1">Uncharacterized protein</fullName>
    </submittedName>
</protein>
<name>A0A2V3PKK8_9BACT</name>
<dbReference type="Proteomes" id="UP000247973">
    <property type="component" value="Unassembled WGS sequence"/>
</dbReference>
<dbReference type="RefSeq" id="WP_110312563.1">
    <property type="nucleotide sequence ID" value="NZ_QICL01000044.1"/>
</dbReference>
<evidence type="ECO:0000313" key="1">
    <source>
        <dbReference type="EMBL" id="PXV58812.1"/>
    </source>
</evidence>
<proteinExistence type="predicted"/>
<evidence type="ECO:0000313" key="2">
    <source>
        <dbReference type="Proteomes" id="UP000247973"/>
    </source>
</evidence>
<comment type="caution">
    <text evidence="1">The sequence shown here is derived from an EMBL/GenBank/DDBJ whole genome shotgun (WGS) entry which is preliminary data.</text>
</comment>